<comment type="caution">
    <text evidence="2">The sequence shown here is derived from an EMBL/GenBank/DDBJ whole genome shotgun (WGS) entry which is preliminary data.</text>
</comment>
<dbReference type="EMBL" id="JACHHU010000014">
    <property type="protein sequence ID" value="MBB6543456.1"/>
    <property type="molecule type" value="Genomic_DNA"/>
</dbReference>
<proteinExistence type="predicted"/>
<organism evidence="2 3">
    <name type="scientific">Thalassotalea piscium</name>
    <dbReference type="NCBI Taxonomy" id="1230533"/>
    <lineage>
        <taxon>Bacteria</taxon>
        <taxon>Pseudomonadati</taxon>
        <taxon>Pseudomonadota</taxon>
        <taxon>Gammaproteobacteria</taxon>
        <taxon>Alteromonadales</taxon>
        <taxon>Colwelliaceae</taxon>
        <taxon>Thalassotalea</taxon>
    </lineage>
</organism>
<evidence type="ECO:0000313" key="3">
    <source>
        <dbReference type="Proteomes" id="UP000537141"/>
    </source>
</evidence>
<feature type="chain" id="PRO_5030787078" evidence="1">
    <location>
        <begin position="27"/>
        <end position="96"/>
    </location>
</feature>
<gene>
    <name evidence="2" type="ORF">HNQ55_001977</name>
</gene>
<protein>
    <submittedName>
        <fullName evidence="2">Uncharacterized protein</fullName>
    </submittedName>
</protein>
<evidence type="ECO:0000313" key="2">
    <source>
        <dbReference type="EMBL" id="MBB6543456.1"/>
    </source>
</evidence>
<name>A0A7X0NHL0_9GAMM</name>
<dbReference type="AlphaFoldDB" id="A0A7X0NHL0"/>
<dbReference type="RefSeq" id="WP_184424244.1">
    <property type="nucleotide sequence ID" value="NZ_AP027362.1"/>
</dbReference>
<keyword evidence="1" id="KW-0732">Signal</keyword>
<feature type="signal peptide" evidence="1">
    <location>
        <begin position="1"/>
        <end position="26"/>
    </location>
</feature>
<dbReference type="Proteomes" id="UP000537141">
    <property type="component" value="Unassembled WGS sequence"/>
</dbReference>
<keyword evidence="3" id="KW-1185">Reference proteome</keyword>
<accession>A0A7X0NHL0</accession>
<evidence type="ECO:0000256" key="1">
    <source>
        <dbReference type="SAM" id="SignalP"/>
    </source>
</evidence>
<reference evidence="2 3" key="1">
    <citation type="submission" date="2020-08" db="EMBL/GenBank/DDBJ databases">
        <title>Genomic Encyclopedia of Type Strains, Phase IV (KMG-IV): sequencing the most valuable type-strain genomes for metagenomic binning, comparative biology and taxonomic classification.</title>
        <authorList>
            <person name="Goeker M."/>
        </authorList>
    </citation>
    <scope>NUCLEOTIDE SEQUENCE [LARGE SCALE GENOMIC DNA]</scope>
    <source>
        <strain evidence="2 3">DSM 26287</strain>
    </source>
</reference>
<sequence>MMKNAIKTLAIIPLLVGLGVSTSAAAQDQEILTSIDKAIAAQGQQVTESIAIELKKSYLADIALMAKMAATQWNDKEQVIAKSNLIKTNSPTELNK</sequence>